<sequence length="316" mass="35791">MVAKVVTKASASEGKRSLLLLPRWNVALPLALVLASQVLAVCSAAGNKDGGDGHKDGEWKSDAAHFLYQFFGWTAFFSWSCSFYPQIWENWRTYSVEGLSFDFVSFNFIKHSSYGAFNVVLYFSKAVQSQYMLHYKTKTIPVALNDVGFSIHAVLMVMIQIGQLCTHERGNQRITFTATMILAVAVLFILVSLSIALSGKKVFGLTDWLGFITAMNHLQLTMTFIKYSPQAYYNWKRKSTDGWSVWGIILDLMGGICNLFQLLLLCWNNNDVTPLTGDAGKLGLSIETLFFDIIFIFQHYVLYNKRSKTSYRYLEE</sequence>
<name>A0A5B8MTV8_9CHLO</name>
<dbReference type="NCBIfam" id="TIGR00951">
    <property type="entry name" value="2A43"/>
    <property type="match status" value="1"/>
</dbReference>
<evidence type="ECO:0000256" key="7">
    <source>
        <dbReference type="SAM" id="Phobius"/>
    </source>
</evidence>
<evidence type="ECO:0000256" key="3">
    <source>
        <dbReference type="ARBA" id="ARBA00022692"/>
    </source>
</evidence>
<evidence type="ECO:0000256" key="4">
    <source>
        <dbReference type="ARBA" id="ARBA00022737"/>
    </source>
</evidence>
<dbReference type="AlphaFoldDB" id="A0A5B8MTV8"/>
<keyword evidence="3 7" id="KW-0812">Transmembrane</keyword>
<keyword evidence="6 7" id="KW-0472">Membrane</keyword>
<dbReference type="EMBL" id="CP031045">
    <property type="protein sequence ID" value="QDZ23999.1"/>
    <property type="molecule type" value="Genomic_DNA"/>
</dbReference>
<dbReference type="OrthoDB" id="75720at2759"/>
<keyword evidence="2" id="KW-0813">Transport</keyword>
<dbReference type="GO" id="GO:0015184">
    <property type="term" value="F:L-cystine transmembrane transporter activity"/>
    <property type="evidence" value="ECO:0007669"/>
    <property type="project" value="TreeGrafter"/>
</dbReference>
<accession>A0A5B8MTV8</accession>
<proteinExistence type="predicted"/>
<dbReference type="EMBL" id="HBHL01002419">
    <property type="protein sequence ID" value="CAD9712580.1"/>
    <property type="molecule type" value="Transcribed_RNA"/>
</dbReference>
<organism evidence="10 11">
    <name type="scientific">Chloropicon primus</name>
    <dbReference type="NCBI Taxonomy" id="1764295"/>
    <lineage>
        <taxon>Eukaryota</taxon>
        <taxon>Viridiplantae</taxon>
        <taxon>Chlorophyta</taxon>
        <taxon>Chloropicophyceae</taxon>
        <taxon>Chloropicales</taxon>
        <taxon>Chloropicaceae</taxon>
        <taxon>Chloropicon</taxon>
    </lineage>
</organism>
<dbReference type="GO" id="GO:0012505">
    <property type="term" value="C:endomembrane system"/>
    <property type="evidence" value="ECO:0007669"/>
    <property type="project" value="UniProtKB-SubCell"/>
</dbReference>
<evidence type="ECO:0000313" key="10">
    <source>
        <dbReference type="EMBL" id="QDZ23999.1"/>
    </source>
</evidence>
<feature type="transmembrane region" description="Helical" evidence="7">
    <location>
        <begin position="66"/>
        <end position="87"/>
    </location>
</feature>
<dbReference type="InterPro" id="IPR006603">
    <property type="entry name" value="PQ-loop_rpt"/>
</dbReference>
<feature type="transmembrane region" description="Helical" evidence="7">
    <location>
        <begin position="245"/>
        <end position="264"/>
    </location>
</feature>
<dbReference type="EMBL" id="HBHL01002420">
    <property type="protein sequence ID" value="CAD9712581.1"/>
    <property type="molecule type" value="Transcribed_RNA"/>
</dbReference>
<evidence type="ECO:0000313" key="9">
    <source>
        <dbReference type="EMBL" id="CAD9712581.1"/>
    </source>
</evidence>
<keyword evidence="4" id="KW-0677">Repeat</keyword>
<evidence type="ECO:0000256" key="1">
    <source>
        <dbReference type="ARBA" id="ARBA00004127"/>
    </source>
</evidence>
<feature type="transmembrane region" description="Helical" evidence="7">
    <location>
        <begin position="142"/>
        <end position="162"/>
    </location>
</feature>
<evidence type="ECO:0000313" key="8">
    <source>
        <dbReference type="EMBL" id="CAD9712580.1"/>
    </source>
</evidence>
<dbReference type="PANTHER" id="PTHR13131">
    <property type="entry name" value="CYSTINOSIN"/>
    <property type="match status" value="1"/>
</dbReference>
<keyword evidence="5 7" id="KW-1133">Transmembrane helix</keyword>
<comment type="subcellular location">
    <subcellularLocation>
        <location evidence="1">Endomembrane system</location>
        <topology evidence="1">Multi-pass membrane protein</topology>
    </subcellularLocation>
</comment>
<evidence type="ECO:0000256" key="5">
    <source>
        <dbReference type="ARBA" id="ARBA00022989"/>
    </source>
</evidence>
<evidence type="ECO:0000256" key="6">
    <source>
        <dbReference type="ARBA" id="ARBA00023136"/>
    </source>
</evidence>
<dbReference type="InterPro" id="IPR005282">
    <property type="entry name" value="LC_transporter"/>
</dbReference>
<dbReference type="Gene3D" id="1.20.1280.290">
    <property type="match status" value="2"/>
</dbReference>
<evidence type="ECO:0000313" key="11">
    <source>
        <dbReference type="Proteomes" id="UP000316726"/>
    </source>
</evidence>
<reference evidence="10 11" key="1">
    <citation type="submission" date="2018-07" db="EMBL/GenBank/DDBJ databases">
        <title>The complete nuclear genome of the prasinophyte Chloropicon primus (CCMP1205).</title>
        <authorList>
            <person name="Pombert J.-F."/>
            <person name="Otis C."/>
            <person name="Turmel M."/>
            <person name="Lemieux C."/>
        </authorList>
    </citation>
    <scope>NUCLEOTIDE SEQUENCE [LARGE SCALE GENOMIC DNA]</scope>
    <source>
        <strain evidence="10 11">CCMP1205</strain>
    </source>
</reference>
<protein>
    <submittedName>
        <fullName evidence="10">Lysosomal cystine transporter</fullName>
    </submittedName>
</protein>
<dbReference type="STRING" id="1764295.A0A5B8MTV8"/>
<dbReference type="PANTHER" id="PTHR13131:SF5">
    <property type="entry name" value="CYSTINOSIN"/>
    <property type="match status" value="1"/>
</dbReference>
<reference evidence="8" key="2">
    <citation type="submission" date="2021-01" db="EMBL/GenBank/DDBJ databases">
        <authorList>
            <person name="Corre E."/>
            <person name="Pelletier E."/>
            <person name="Niang G."/>
            <person name="Scheremetjew M."/>
            <person name="Finn R."/>
            <person name="Kale V."/>
            <person name="Holt S."/>
            <person name="Cochrane G."/>
            <person name="Meng A."/>
            <person name="Brown T."/>
            <person name="Cohen L."/>
        </authorList>
    </citation>
    <scope>NUCLEOTIDE SEQUENCE</scope>
    <source>
        <strain evidence="8">CCMP1205</strain>
    </source>
</reference>
<gene>
    <name evidence="10" type="ORF">A3770_12p65170</name>
    <name evidence="8" type="ORF">CPRI1469_LOCUS1421</name>
    <name evidence="9" type="ORF">CPRI1469_LOCUS1422</name>
</gene>
<dbReference type="GO" id="GO:0005774">
    <property type="term" value="C:vacuolar membrane"/>
    <property type="evidence" value="ECO:0007669"/>
    <property type="project" value="TreeGrafter"/>
</dbReference>
<dbReference type="Proteomes" id="UP000316726">
    <property type="component" value="Chromosome 12"/>
</dbReference>
<dbReference type="Pfam" id="PF04193">
    <property type="entry name" value="PQ-loop"/>
    <property type="match status" value="2"/>
</dbReference>
<keyword evidence="11" id="KW-1185">Reference proteome</keyword>
<feature type="transmembrane region" description="Helical" evidence="7">
    <location>
        <begin position="26"/>
        <end position="45"/>
    </location>
</feature>
<dbReference type="SMART" id="SM00679">
    <property type="entry name" value="CTNS"/>
    <property type="match status" value="2"/>
</dbReference>
<feature type="transmembrane region" description="Helical" evidence="7">
    <location>
        <begin position="174"/>
        <end position="196"/>
    </location>
</feature>
<evidence type="ECO:0000256" key="2">
    <source>
        <dbReference type="ARBA" id="ARBA00022448"/>
    </source>
</evidence>
<feature type="transmembrane region" description="Helical" evidence="7">
    <location>
        <begin position="284"/>
        <end position="303"/>
    </location>
</feature>